<name>A0ABW4PKF6_9ACTN</name>
<dbReference type="RefSeq" id="WP_380899599.1">
    <property type="nucleotide sequence ID" value="NZ_JBHUFU010000006.1"/>
</dbReference>
<comment type="caution">
    <text evidence="1">The sequence shown here is derived from an EMBL/GenBank/DDBJ whole genome shotgun (WGS) entry which is preliminary data.</text>
</comment>
<accession>A0ABW4PKF6</accession>
<keyword evidence="2" id="KW-1185">Reference proteome</keyword>
<dbReference type="EMBL" id="JBHUFU010000006">
    <property type="protein sequence ID" value="MFD1830570.1"/>
    <property type="molecule type" value="Genomic_DNA"/>
</dbReference>
<dbReference type="Proteomes" id="UP001597365">
    <property type="component" value="Unassembled WGS sequence"/>
</dbReference>
<proteinExistence type="predicted"/>
<evidence type="ECO:0000313" key="1">
    <source>
        <dbReference type="EMBL" id="MFD1830570.1"/>
    </source>
</evidence>
<gene>
    <name evidence="1" type="ORF">ACFSJS_12940</name>
</gene>
<organism evidence="1 2">
    <name type="scientific">Streptomyces desertarenae</name>
    <dbReference type="NCBI Taxonomy" id="2666184"/>
    <lineage>
        <taxon>Bacteria</taxon>
        <taxon>Bacillati</taxon>
        <taxon>Actinomycetota</taxon>
        <taxon>Actinomycetes</taxon>
        <taxon>Kitasatosporales</taxon>
        <taxon>Streptomycetaceae</taxon>
        <taxon>Streptomyces</taxon>
    </lineage>
</organism>
<reference evidence="2" key="1">
    <citation type="journal article" date="2019" name="Int. J. Syst. Evol. Microbiol.">
        <title>The Global Catalogue of Microorganisms (GCM) 10K type strain sequencing project: providing services to taxonomists for standard genome sequencing and annotation.</title>
        <authorList>
            <consortium name="The Broad Institute Genomics Platform"/>
            <consortium name="The Broad Institute Genome Sequencing Center for Infectious Disease"/>
            <person name="Wu L."/>
            <person name="Ma J."/>
        </authorList>
    </citation>
    <scope>NUCLEOTIDE SEQUENCE [LARGE SCALE GENOMIC DNA]</scope>
    <source>
        <strain evidence="2">CGMCC 4.7455</strain>
    </source>
</reference>
<protein>
    <submittedName>
        <fullName evidence="1">Uncharacterized protein</fullName>
    </submittedName>
</protein>
<sequence length="96" mass="10167">MQHDPIGPASESGELDPDGWLWVRGVDYVAGWRDATNAAADLADALSSAGIDTTELATRADTDADGSGILHLRLPAPVAQEVARMLRATERVDGLR</sequence>
<evidence type="ECO:0000313" key="2">
    <source>
        <dbReference type="Proteomes" id="UP001597365"/>
    </source>
</evidence>